<dbReference type="EMBL" id="SNXS01000003">
    <property type="protein sequence ID" value="TDP71330.1"/>
    <property type="molecule type" value="Genomic_DNA"/>
</dbReference>
<sequence>MRTLLACWRLVRVVVHLLHGLWIIKAQFPRLDVAGRHRRIQWWSGKFLSVLDVQLELQGQFKAGSSLIVANHVSWLDIVAIHAVHPRTRFVSKADVKTWPIVGPLVHAADTLFIERERKRDAMRVVHQMAEALQAGDSVGIFPEGTTGAGDKLLPFHANLLQAAIAAEAAVQPVALRFSDADGPISQAVVYVGDTTIVQSLWLIVMGRGLRVRVAVLPPVGARHADRRALSQHLQELIAAAL</sequence>
<evidence type="ECO:0000256" key="3">
    <source>
        <dbReference type="ARBA" id="ARBA00023315"/>
    </source>
</evidence>
<dbReference type="Proteomes" id="UP000295361">
    <property type="component" value="Unassembled WGS sequence"/>
</dbReference>
<protein>
    <submittedName>
        <fullName evidence="5">Lyso-ornithine lipid acyltransferase</fullName>
    </submittedName>
</protein>
<organism evidence="5 6">
    <name type="scientific">Roseateles toxinivorans</name>
    <dbReference type="NCBI Taxonomy" id="270368"/>
    <lineage>
        <taxon>Bacteria</taxon>
        <taxon>Pseudomonadati</taxon>
        <taxon>Pseudomonadota</taxon>
        <taxon>Betaproteobacteria</taxon>
        <taxon>Burkholderiales</taxon>
        <taxon>Sphaerotilaceae</taxon>
        <taxon>Roseateles</taxon>
    </lineage>
</organism>
<reference evidence="5 6" key="1">
    <citation type="submission" date="2019-03" db="EMBL/GenBank/DDBJ databases">
        <title>Genomic Encyclopedia of Type Strains, Phase IV (KMG-IV): sequencing the most valuable type-strain genomes for metagenomic binning, comparative biology and taxonomic classification.</title>
        <authorList>
            <person name="Goeker M."/>
        </authorList>
    </citation>
    <scope>NUCLEOTIDE SEQUENCE [LARGE SCALE GENOMIC DNA]</scope>
    <source>
        <strain evidence="5 6">DSM 16998</strain>
    </source>
</reference>
<dbReference type="CDD" id="cd07989">
    <property type="entry name" value="LPLAT_AGPAT-like"/>
    <property type="match status" value="1"/>
</dbReference>
<evidence type="ECO:0000259" key="4">
    <source>
        <dbReference type="SMART" id="SM00563"/>
    </source>
</evidence>
<name>A0A4R6QMI4_9BURK</name>
<dbReference type="PANTHER" id="PTHR10434:SF11">
    <property type="entry name" value="1-ACYL-SN-GLYCEROL-3-PHOSPHATE ACYLTRANSFERASE"/>
    <property type="match status" value="1"/>
</dbReference>
<feature type="domain" description="Phospholipid/glycerol acyltransferase" evidence="4">
    <location>
        <begin position="66"/>
        <end position="179"/>
    </location>
</feature>
<evidence type="ECO:0000256" key="1">
    <source>
        <dbReference type="ARBA" id="ARBA00005189"/>
    </source>
</evidence>
<comment type="pathway">
    <text evidence="1">Lipid metabolism.</text>
</comment>
<dbReference type="RefSeq" id="WP_133701108.1">
    <property type="nucleotide sequence ID" value="NZ_SNXS01000003.1"/>
</dbReference>
<accession>A0A4R6QMI4</accession>
<dbReference type="AlphaFoldDB" id="A0A4R6QMI4"/>
<dbReference type="InParanoid" id="A0A4R6QMI4"/>
<dbReference type="GO" id="GO:0006654">
    <property type="term" value="P:phosphatidic acid biosynthetic process"/>
    <property type="evidence" value="ECO:0007669"/>
    <property type="project" value="TreeGrafter"/>
</dbReference>
<comment type="caution">
    <text evidence="5">The sequence shown here is derived from an EMBL/GenBank/DDBJ whole genome shotgun (WGS) entry which is preliminary data.</text>
</comment>
<keyword evidence="6" id="KW-1185">Reference proteome</keyword>
<proteinExistence type="predicted"/>
<dbReference type="Pfam" id="PF01553">
    <property type="entry name" value="Acyltransferase"/>
    <property type="match status" value="1"/>
</dbReference>
<dbReference type="OrthoDB" id="9806880at2"/>
<dbReference type="SMART" id="SM00563">
    <property type="entry name" value="PlsC"/>
    <property type="match status" value="1"/>
</dbReference>
<dbReference type="PANTHER" id="PTHR10434">
    <property type="entry name" value="1-ACYL-SN-GLYCEROL-3-PHOSPHATE ACYLTRANSFERASE"/>
    <property type="match status" value="1"/>
</dbReference>
<gene>
    <name evidence="5" type="ORF">DES47_103311</name>
</gene>
<keyword evidence="3 5" id="KW-0012">Acyltransferase</keyword>
<evidence type="ECO:0000256" key="2">
    <source>
        <dbReference type="ARBA" id="ARBA00022679"/>
    </source>
</evidence>
<dbReference type="InterPro" id="IPR002123">
    <property type="entry name" value="Plipid/glycerol_acylTrfase"/>
</dbReference>
<dbReference type="SUPFAM" id="SSF69593">
    <property type="entry name" value="Glycerol-3-phosphate (1)-acyltransferase"/>
    <property type="match status" value="1"/>
</dbReference>
<keyword evidence="2 5" id="KW-0808">Transferase</keyword>
<evidence type="ECO:0000313" key="6">
    <source>
        <dbReference type="Proteomes" id="UP000295361"/>
    </source>
</evidence>
<evidence type="ECO:0000313" key="5">
    <source>
        <dbReference type="EMBL" id="TDP71330.1"/>
    </source>
</evidence>
<dbReference type="GO" id="GO:0003841">
    <property type="term" value="F:1-acylglycerol-3-phosphate O-acyltransferase activity"/>
    <property type="evidence" value="ECO:0007669"/>
    <property type="project" value="TreeGrafter"/>
</dbReference>